<evidence type="ECO:0000259" key="7">
    <source>
        <dbReference type="Pfam" id="PF24456"/>
    </source>
</evidence>
<evidence type="ECO:0000313" key="8">
    <source>
        <dbReference type="Proteomes" id="UP000829291"/>
    </source>
</evidence>
<evidence type="ECO:0000256" key="3">
    <source>
        <dbReference type="ARBA" id="ARBA00022989"/>
    </source>
</evidence>
<evidence type="ECO:0000256" key="2">
    <source>
        <dbReference type="ARBA" id="ARBA00022692"/>
    </source>
</evidence>
<evidence type="ECO:0000256" key="6">
    <source>
        <dbReference type="SAM" id="Phobius"/>
    </source>
</evidence>
<feature type="region of interest" description="Disordered" evidence="5">
    <location>
        <begin position="289"/>
        <end position="321"/>
    </location>
</feature>
<keyword evidence="4 6" id="KW-0472">Membrane</keyword>
<keyword evidence="2 6" id="KW-0812">Transmembrane</keyword>
<evidence type="ECO:0000313" key="9">
    <source>
        <dbReference type="RefSeq" id="XP_015509145.1"/>
    </source>
</evidence>
<dbReference type="Pfam" id="PF24456">
    <property type="entry name" value="RHD_RETREG1-3"/>
    <property type="match status" value="1"/>
</dbReference>
<comment type="subcellular location">
    <subcellularLocation>
        <location evidence="1">Membrane</location>
        <topology evidence="1">Multi-pass membrane protein</topology>
    </subcellularLocation>
</comment>
<feature type="domain" description="RETREG1-3/ARL6IP-like N-terminal reticulon-homology" evidence="7">
    <location>
        <begin position="46"/>
        <end position="191"/>
    </location>
</feature>
<dbReference type="InterPro" id="IPR052114">
    <property type="entry name" value="ER_autophagy_membrane_reg"/>
</dbReference>
<dbReference type="InterPro" id="IPR057282">
    <property type="entry name" value="RETREG1-3-like_RHD"/>
</dbReference>
<sequence length="333" mass="37097">MEKLTNIAYYFRWRLREKENVPEKYDESTSENNRPGDVKYNFNTSNRFLTILESILLWENSVNSISVVIVFNLLFWGIVVLEVRGFAAASSAALVVVLCYSTLETQAQKDNKSPTVATPHVKSEQLNKIVRQLKSGVDNLKQLRKQQPGVFCASTCAVSLGLWLTGRAISGTLLAYTILMSILVGPGILLHIPCKVMTSKEWDSEIEEFLPAVTEDNLQVLKRAGESGDQSLTPTSLSVENQIDPLNDKELVGLRMPSHEDGSTDGLELSELELSTDDVEVDGIKFQSGHFERGSSSEEEAELQPQKISQHSDDSDSEFEIIDTREVVNVKNV</sequence>
<dbReference type="OrthoDB" id="10029527at2759"/>
<reference evidence="9" key="1">
    <citation type="submission" date="2025-08" db="UniProtKB">
        <authorList>
            <consortium name="RefSeq"/>
        </authorList>
    </citation>
    <scope>IDENTIFICATION</scope>
    <source>
        <tissue evidence="9">Thorax and Abdomen</tissue>
    </source>
</reference>
<name>A0A6J0B235_NEOLC</name>
<dbReference type="PANTHER" id="PTHR20952:SF4">
    <property type="entry name" value="RETICULOPHAGY REGULATOR 2"/>
    <property type="match status" value="1"/>
</dbReference>
<proteinExistence type="predicted"/>
<dbReference type="AlphaFoldDB" id="A0A6J0B235"/>
<feature type="transmembrane region" description="Helical" evidence="6">
    <location>
        <begin position="172"/>
        <end position="192"/>
    </location>
</feature>
<dbReference type="InParanoid" id="A0A6J0B235"/>
<feature type="transmembrane region" description="Helical" evidence="6">
    <location>
        <begin position="55"/>
        <end position="79"/>
    </location>
</feature>
<dbReference type="GeneID" id="107216467"/>
<dbReference type="Proteomes" id="UP000829291">
    <property type="component" value="Chromosome 2"/>
</dbReference>
<gene>
    <name evidence="9" type="primary">LOC107216467</name>
</gene>
<dbReference type="PANTHER" id="PTHR20952">
    <property type="entry name" value="ADP-RIBOSYLATION-LIKE FACTOR 6-INTERACTING PROTEIN"/>
    <property type="match status" value="1"/>
</dbReference>
<dbReference type="KEGG" id="nlo:107216467"/>
<dbReference type="RefSeq" id="XP_015509145.1">
    <property type="nucleotide sequence ID" value="XM_015653659.2"/>
</dbReference>
<evidence type="ECO:0000256" key="1">
    <source>
        <dbReference type="ARBA" id="ARBA00004141"/>
    </source>
</evidence>
<evidence type="ECO:0000256" key="4">
    <source>
        <dbReference type="ARBA" id="ARBA00023136"/>
    </source>
</evidence>
<dbReference type="GO" id="GO:0005783">
    <property type="term" value="C:endoplasmic reticulum"/>
    <property type="evidence" value="ECO:0007669"/>
    <property type="project" value="UniProtKB-ARBA"/>
</dbReference>
<dbReference type="GO" id="GO:0016020">
    <property type="term" value="C:membrane"/>
    <property type="evidence" value="ECO:0007669"/>
    <property type="project" value="UniProtKB-SubCell"/>
</dbReference>
<keyword evidence="8" id="KW-1185">Reference proteome</keyword>
<organism evidence="9">
    <name type="scientific">Neodiprion lecontei</name>
    <name type="common">Redheaded pine sawfly</name>
    <dbReference type="NCBI Taxonomy" id="441921"/>
    <lineage>
        <taxon>Eukaryota</taxon>
        <taxon>Metazoa</taxon>
        <taxon>Ecdysozoa</taxon>
        <taxon>Arthropoda</taxon>
        <taxon>Hexapoda</taxon>
        <taxon>Insecta</taxon>
        <taxon>Pterygota</taxon>
        <taxon>Neoptera</taxon>
        <taxon>Endopterygota</taxon>
        <taxon>Hymenoptera</taxon>
        <taxon>Tenthredinoidea</taxon>
        <taxon>Diprionidae</taxon>
        <taxon>Diprioninae</taxon>
        <taxon>Neodiprion</taxon>
    </lineage>
</organism>
<protein>
    <submittedName>
        <fullName evidence="9">Reticulophagy regulator 3 isoform X1</fullName>
    </submittedName>
</protein>
<keyword evidence="3 6" id="KW-1133">Transmembrane helix</keyword>
<evidence type="ECO:0000256" key="5">
    <source>
        <dbReference type="SAM" id="MobiDB-lite"/>
    </source>
</evidence>
<accession>A0A6J0B235</accession>